<name>A0A8C3GTB0_CORMO</name>
<evidence type="ECO:0000313" key="13">
    <source>
        <dbReference type="Proteomes" id="UP000694553"/>
    </source>
</evidence>
<proteinExistence type="inferred from homology"/>
<dbReference type="GO" id="GO:0006730">
    <property type="term" value="P:one-carbon metabolic process"/>
    <property type="evidence" value="ECO:0007669"/>
    <property type="project" value="UniProtKB-KW"/>
</dbReference>
<evidence type="ECO:0000256" key="8">
    <source>
        <dbReference type="ARBA" id="ARBA00023002"/>
    </source>
</evidence>
<dbReference type="PANTHER" id="PTHR48069:SF6">
    <property type="entry name" value="DIHYDROFOLATE REDUCTASE"/>
    <property type="match status" value="1"/>
</dbReference>
<feature type="region of interest" description="Disordered" evidence="10">
    <location>
        <begin position="1"/>
        <end position="34"/>
    </location>
</feature>
<evidence type="ECO:0000313" key="12">
    <source>
        <dbReference type="Ensembl" id="ENSCMUP00000003120.2"/>
    </source>
</evidence>
<dbReference type="EC" id="1.5.1.3" evidence="3"/>
<dbReference type="SUPFAM" id="SSF53597">
    <property type="entry name" value="Dihydrofolate reductase-like"/>
    <property type="match status" value="1"/>
</dbReference>
<keyword evidence="11" id="KW-0812">Transmembrane</keyword>
<dbReference type="GO" id="GO:0050661">
    <property type="term" value="F:NADP binding"/>
    <property type="evidence" value="ECO:0007669"/>
    <property type="project" value="InterPro"/>
</dbReference>
<dbReference type="InterPro" id="IPR017925">
    <property type="entry name" value="DHFR_CS"/>
</dbReference>
<organism evidence="12 13">
    <name type="scientific">Corvus moneduloides</name>
    <name type="common">New Caledonian crow</name>
    <dbReference type="NCBI Taxonomy" id="1196302"/>
    <lineage>
        <taxon>Eukaryota</taxon>
        <taxon>Metazoa</taxon>
        <taxon>Chordata</taxon>
        <taxon>Craniata</taxon>
        <taxon>Vertebrata</taxon>
        <taxon>Euteleostomi</taxon>
        <taxon>Archelosauria</taxon>
        <taxon>Archosauria</taxon>
        <taxon>Dinosauria</taxon>
        <taxon>Saurischia</taxon>
        <taxon>Theropoda</taxon>
        <taxon>Coelurosauria</taxon>
        <taxon>Aves</taxon>
        <taxon>Neognathae</taxon>
        <taxon>Neoaves</taxon>
        <taxon>Telluraves</taxon>
        <taxon>Australaves</taxon>
        <taxon>Passeriformes</taxon>
        <taxon>Corvoidea</taxon>
        <taxon>Corvidae</taxon>
        <taxon>Corvus</taxon>
    </lineage>
</organism>
<dbReference type="CDD" id="cd00209">
    <property type="entry name" value="DHFR"/>
    <property type="match status" value="1"/>
</dbReference>
<dbReference type="InterPro" id="IPR024072">
    <property type="entry name" value="DHFR-like_dom_sf"/>
</dbReference>
<dbReference type="GO" id="GO:0004146">
    <property type="term" value="F:dihydrofolate reductase activity"/>
    <property type="evidence" value="ECO:0007669"/>
    <property type="project" value="UniProtKB-EC"/>
</dbReference>
<dbReference type="GO" id="GO:0046655">
    <property type="term" value="P:folic acid metabolic process"/>
    <property type="evidence" value="ECO:0007669"/>
    <property type="project" value="TreeGrafter"/>
</dbReference>
<dbReference type="FunFam" id="3.40.430.10:FF:000002">
    <property type="entry name" value="Dihydrofolate reductase"/>
    <property type="match status" value="1"/>
</dbReference>
<dbReference type="UniPathway" id="UPA00077">
    <property type="reaction ID" value="UER00158"/>
</dbReference>
<feature type="region of interest" description="Disordered" evidence="10">
    <location>
        <begin position="259"/>
        <end position="310"/>
    </location>
</feature>
<evidence type="ECO:0000256" key="9">
    <source>
        <dbReference type="ARBA" id="ARBA00048873"/>
    </source>
</evidence>
<evidence type="ECO:0000256" key="7">
    <source>
        <dbReference type="ARBA" id="ARBA00022857"/>
    </source>
</evidence>
<keyword evidence="13" id="KW-1185">Reference proteome</keyword>
<dbReference type="GO" id="GO:0046452">
    <property type="term" value="P:dihydrofolate metabolic process"/>
    <property type="evidence" value="ECO:0007669"/>
    <property type="project" value="TreeGrafter"/>
</dbReference>
<evidence type="ECO:0000256" key="10">
    <source>
        <dbReference type="SAM" id="MobiDB-lite"/>
    </source>
</evidence>
<sequence>SPNDTDQYPGLTQLTKPVPSSSSSKTGPSYITESQHTWGWKAPLELTQPKPLPSPRQGPLEQWHRNVSSWPWDVSREGHSRPSLGSCSRPLPLHGQKLFLLLGWSSVWFILWPLLPILSLAARNRAWHHPLAPSEVFVWIDGIPSQCSLLRPGQAQLPQSLLITELLQTPDHLSGLHWTLTSSSVPFLPGCSPSARYQCPASQRCYSRDPAARAAAALRPCPAVPVSRTGIPGWRAVPAPPRPARTVLRGSPPLAAAPKNLLSTGCCPPAPPRRPRGMAGPRAAVPPPPDAPARPAPTRPAPAPARSGGRGAAMVRSLNSIVAVSQNMGIGKDGRLPWPPLRNEYKYFQRMTSTSRVEGKQNALIMGKKTWFSIPEKNRPLKDRINIVLSRELKETPKGAHYLSKSLDDALALLDSPELKSKVDMVWIVGGTSVYKAAMEKPIHHRLFVTRILKEFESDTFFPEIDRKDYKLLTEYPGVPADIQEENGIQYKFEVYEKAVMAQ</sequence>
<keyword evidence="8" id="KW-0560">Oxidoreductase</keyword>
<dbReference type="InterPro" id="IPR012259">
    <property type="entry name" value="DHFR"/>
</dbReference>
<evidence type="ECO:0000256" key="2">
    <source>
        <dbReference type="ARBA" id="ARBA00009539"/>
    </source>
</evidence>
<dbReference type="GO" id="GO:0046654">
    <property type="term" value="P:tetrahydrofolate biosynthetic process"/>
    <property type="evidence" value="ECO:0007669"/>
    <property type="project" value="UniProtKB-UniPathway"/>
</dbReference>
<dbReference type="PROSITE" id="PS00075">
    <property type="entry name" value="DHFR_1"/>
    <property type="match status" value="1"/>
</dbReference>
<feature type="transmembrane region" description="Helical" evidence="11">
    <location>
        <begin position="98"/>
        <end position="115"/>
    </location>
</feature>
<evidence type="ECO:0000256" key="5">
    <source>
        <dbReference type="ARBA" id="ARBA00022563"/>
    </source>
</evidence>
<evidence type="ECO:0000256" key="6">
    <source>
        <dbReference type="ARBA" id="ARBA00022609"/>
    </source>
</evidence>
<keyword evidence="11" id="KW-1133">Transmembrane helix</keyword>
<dbReference type="PANTHER" id="PTHR48069">
    <property type="entry name" value="DIHYDROFOLATE REDUCTASE"/>
    <property type="match status" value="1"/>
</dbReference>
<keyword evidence="7" id="KW-0521">NADP</keyword>
<feature type="compositionally biased region" description="Pro residues" evidence="10">
    <location>
        <begin position="284"/>
        <end position="303"/>
    </location>
</feature>
<evidence type="ECO:0000256" key="4">
    <source>
        <dbReference type="ARBA" id="ARBA00018886"/>
    </source>
</evidence>
<gene>
    <name evidence="12" type="primary">DHFR</name>
</gene>
<comment type="pathway">
    <text evidence="1">Cofactor biosynthesis; tetrahydrofolate biosynthesis; 5,6,7,8-tetrahydrofolate from 7,8-dihydrofolate: step 1/1.</text>
</comment>
<keyword evidence="11" id="KW-0472">Membrane</keyword>
<dbReference type="Pfam" id="PF00186">
    <property type="entry name" value="DHFR_1"/>
    <property type="match status" value="1"/>
</dbReference>
<dbReference type="GO" id="GO:0005739">
    <property type="term" value="C:mitochondrion"/>
    <property type="evidence" value="ECO:0007669"/>
    <property type="project" value="TreeGrafter"/>
</dbReference>
<dbReference type="PROSITE" id="PS51330">
    <property type="entry name" value="DHFR_2"/>
    <property type="match status" value="1"/>
</dbReference>
<dbReference type="AlphaFoldDB" id="A0A8C3GTB0"/>
<reference evidence="12" key="2">
    <citation type="submission" date="2025-08" db="UniProtKB">
        <authorList>
            <consortium name="Ensembl"/>
        </authorList>
    </citation>
    <scope>IDENTIFICATION</scope>
</reference>
<keyword evidence="5" id="KW-0554">One-carbon metabolism</keyword>
<evidence type="ECO:0000256" key="1">
    <source>
        <dbReference type="ARBA" id="ARBA00004903"/>
    </source>
</evidence>
<comment type="catalytic activity">
    <reaction evidence="9">
        <text>(6S)-5,6,7,8-tetrahydrofolate + NADP(+) = 7,8-dihydrofolate + NADPH + H(+)</text>
        <dbReference type="Rhea" id="RHEA:15009"/>
        <dbReference type="ChEBI" id="CHEBI:15378"/>
        <dbReference type="ChEBI" id="CHEBI:57451"/>
        <dbReference type="ChEBI" id="CHEBI:57453"/>
        <dbReference type="ChEBI" id="CHEBI:57783"/>
        <dbReference type="ChEBI" id="CHEBI:58349"/>
        <dbReference type="EC" id="1.5.1.3"/>
    </reaction>
</comment>
<reference evidence="12" key="3">
    <citation type="submission" date="2025-09" db="UniProtKB">
        <authorList>
            <consortium name="Ensembl"/>
        </authorList>
    </citation>
    <scope>IDENTIFICATION</scope>
</reference>
<reference evidence="13" key="1">
    <citation type="submission" date="2019-10" db="EMBL/GenBank/DDBJ databases">
        <title>Corvus moneduloides (New Caledonian crow) genome, bCorMon1, primary haplotype.</title>
        <authorList>
            <person name="Rutz C."/>
            <person name="Fungtammasan C."/>
            <person name="Mountcastle J."/>
            <person name="Formenti G."/>
            <person name="Chow W."/>
            <person name="Howe K."/>
            <person name="Steele M.P."/>
            <person name="Fernandes J."/>
            <person name="Gilbert M.T.P."/>
            <person name="Fedrigo O."/>
            <person name="Jarvis E.D."/>
            <person name="Gemmell N."/>
        </authorList>
    </citation>
    <scope>NUCLEOTIDE SEQUENCE [LARGE SCALE GENOMIC DNA]</scope>
</reference>
<keyword evidence="6" id="KW-0487">Methotrexate resistance</keyword>
<dbReference type="Ensembl" id="ENSCMUT00000003384.2">
    <property type="protein sequence ID" value="ENSCMUP00000003120.2"/>
    <property type="gene ID" value="ENSCMUG00000002128.2"/>
</dbReference>
<comment type="similarity">
    <text evidence="2">Belongs to the dihydrofolate reductase family.</text>
</comment>
<evidence type="ECO:0000256" key="3">
    <source>
        <dbReference type="ARBA" id="ARBA00012856"/>
    </source>
</evidence>
<accession>A0A8U7NRM6</accession>
<dbReference type="GO" id="GO:0031427">
    <property type="term" value="P:response to methotrexate"/>
    <property type="evidence" value="ECO:0007669"/>
    <property type="project" value="UniProtKB-KW"/>
</dbReference>
<dbReference type="InterPro" id="IPR001796">
    <property type="entry name" value="DHFR_dom"/>
</dbReference>
<evidence type="ECO:0000256" key="11">
    <source>
        <dbReference type="SAM" id="Phobius"/>
    </source>
</evidence>
<dbReference type="Proteomes" id="UP000694553">
    <property type="component" value="Unassembled WGS sequence"/>
</dbReference>
<protein>
    <recommendedName>
        <fullName evidence="4">Dihydrofolate reductase</fullName>
        <ecNumber evidence="3">1.5.1.3</ecNumber>
    </recommendedName>
</protein>
<accession>A0A8C3GTB0</accession>
<dbReference type="PRINTS" id="PR00070">
    <property type="entry name" value="DHFR"/>
</dbReference>
<dbReference type="Gene3D" id="3.40.430.10">
    <property type="entry name" value="Dihydrofolate Reductase, subunit A"/>
    <property type="match status" value="1"/>
</dbReference>